<dbReference type="PANTHER" id="PTHR36151">
    <property type="entry name" value="BLR2777 PROTEIN"/>
    <property type="match status" value="1"/>
</dbReference>
<dbReference type="GO" id="GO:0016491">
    <property type="term" value="F:oxidoreductase activity"/>
    <property type="evidence" value="ECO:0007669"/>
    <property type="project" value="InterPro"/>
</dbReference>
<dbReference type="Pfam" id="PF09995">
    <property type="entry name" value="MPAB_Lcp_cat"/>
    <property type="match status" value="1"/>
</dbReference>
<protein>
    <submittedName>
        <fullName evidence="2">Unannotated protein</fullName>
    </submittedName>
</protein>
<sequence length="320" mass="36093">MTDPDGRVRAKGAPINHRSILWDTASDPRSLLTGTAAGIMQLMLPGLGAGVTDHSNFFDDPFDRIDRSLPYIWGSIFTEDEVEGSERGKQIRDFHPTIKGTDHNNDRYHALDPEVFWWAHATFTWEFLRAREIFFARPLNRAEREQLYAESVTWYRRYGLSDRPVPLTLRDFRIRFDQICREELELTPAAQWVLDPQSKVGAGGNLRLPGPLSALNGVANQLGADLLRIVVYGVMPDVLRRRFGFRWSNADRAAFAGVCTTLRSLELAMPYGALEGLWPEGTPHAQPGDLERIVIAGPNFRQRQLALQGAHINEVSGEND</sequence>
<accession>A0A6J6Q7C4</accession>
<evidence type="ECO:0000259" key="1">
    <source>
        <dbReference type="Pfam" id="PF09995"/>
    </source>
</evidence>
<name>A0A6J6Q7C4_9ZZZZ</name>
<dbReference type="EMBL" id="CAEZXS010000136">
    <property type="protein sequence ID" value="CAB4705105.1"/>
    <property type="molecule type" value="Genomic_DNA"/>
</dbReference>
<feature type="domain" description="ER-bound oxygenase mpaB/mpaB'/Rubber oxygenase catalytic" evidence="1">
    <location>
        <begin position="22"/>
        <end position="263"/>
    </location>
</feature>
<proteinExistence type="predicted"/>
<evidence type="ECO:0000313" key="2">
    <source>
        <dbReference type="EMBL" id="CAB4705105.1"/>
    </source>
</evidence>
<dbReference type="InterPro" id="IPR018713">
    <property type="entry name" value="MPAB/Lcp_cat_dom"/>
</dbReference>
<evidence type="ECO:0000313" key="3">
    <source>
        <dbReference type="EMBL" id="CAB4796773.1"/>
    </source>
</evidence>
<dbReference type="EMBL" id="CAFBOG010000013">
    <property type="protein sequence ID" value="CAB4969588.1"/>
    <property type="molecule type" value="Genomic_DNA"/>
</dbReference>
<organism evidence="2">
    <name type="scientific">freshwater metagenome</name>
    <dbReference type="NCBI Taxonomy" id="449393"/>
    <lineage>
        <taxon>unclassified sequences</taxon>
        <taxon>metagenomes</taxon>
        <taxon>ecological metagenomes</taxon>
    </lineage>
</organism>
<evidence type="ECO:0000313" key="5">
    <source>
        <dbReference type="EMBL" id="CAB5028006.1"/>
    </source>
</evidence>
<dbReference type="AlphaFoldDB" id="A0A6J6Q7C4"/>
<evidence type="ECO:0000313" key="4">
    <source>
        <dbReference type="EMBL" id="CAB4969588.1"/>
    </source>
</evidence>
<dbReference type="EMBL" id="CAFBPW010000024">
    <property type="protein sequence ID" value="CAB5028006.1"/>
    <property type="molecule type" value="Genomic_DNA"/>
</dbReference>
<gene>
    <name evidence="2" type="ORF">UFOPK2582_01133</name>
    <name evidence="3" type="ORF">UFOPK3046_00293</name>
    <name evidence="4" type="ORF">UFOPK3914_00261</name>
    <name evidence="5" type="ORF">UFOPK4173_00357</name>
</gene>
<dbReference type="EMBL" id="CAFAAQ010000014">
    <property type="protein sequence ID" value="CAB4796773.1"/>
    <property type="molecule type" value="Genomic_DNA"/>
</dbReference>
<dbReference type="PANTHER" id="PTHR36151:SF3">
    <property type="entry name" value="ER-BOUND OXYGENASE MPAB_MPAB'_RUBBER OXYGENASE CATALYTIC DOMAIN-CONTAINING PROTEIN"/>
    <property type="match status" value="1"/>
</dbReference>
<reference evidence="2" key="1">
    <citation type="submission" date="2020-05" db="EMBL/GenBank/DDBJ databases">
        <authorList>
            <person name="Chiriac C."/>
            <person name="Salcher M."/>
            <person name="Ghai R."/>
            <person name="Kavagutti S V."/>
        </authorList>
    </citation>
    <scope>NUCLEOTIDE SEQUENCE</scope>
</reference>